<accession>A0A7G6RH05</accession>
<evidence type="ECO:0000256" key="1">
    <source>
        <dbReference type="SAM" id="MobiDB-lite"/>
    </source>
</evidence>
<feature type="compositionally biased region" description="Low complexity" evidence="1">
    <location>
        <begin position="17"/>
        <end position="31"/>
    </location>
</feature>
<dbReference type="Proteomes" id="UP000515518">
    <property type="component" value="Chromosome"/>
</dbReference>
<organism evidence="2 3">
    <name type="scientific">Rhizobium leguminosarum bv. viciae</name>
    <dbReference type="NCBI Taxonomy" id="387"/>
    <lineage>
        <taxon>Bacteria</taxon>
        <taxon>Pseudomonadati</taxon>
        <taxon>Pseudomonadota</taxon>
        <taxon>Alphaproteobacteria</taxon>
        <taxon>Hyphomicrobiales</taxon>
        <taxon>Rhizobiaceae</taxon>
        <taxon>Rhizobium/Agrobacterium group</taxon>
        <taxon>Rhizobium</taxon>
    </lineage>
</organism>
<gene>
    <name evidence="2" type="ORF">HB770_01820</name>
</gene>
<name>A0A7G6RH05_RHILV</name>
<evidence type="ECO:0000313" key="3">
    <source>
        <dbReference type="Proteomes" id="UP000515518"/>
    </source>
</evidence>
<protein>
    <submittedName>
        <fullName evidence="2">Uncharacterized protein</fullName>
    </submittedName>
</protein>
<sequence>MTGTRSTGRSPLRVIRGRSTATGTAASRTVSRAAAGRATGFGGKPVRSFLRLSPEEPDVFFWPG</sequence>
<proteinExistence type="predicted"/>
<dbReference type="EMBL" id="CP050549">
    <property type="protein sequence ID" value="QND41537.1"/>
    <property type="molecule type" value="Genomic_DNA"/>
</dbReference>
<reference evidence="3" key="1">
    <citation type="journal article" date="2020" name="Mol. Plant Microbe">
        <title>Rhizobial microsymbionts of the narrowly endemic Oxytropis species growing in Kamchatka are characterized by significant genetic diversity and possess a set of genes that are associated with T3SS and T6SS secretion systems and can affect the development of symbiosis.</title>
        <authorList>
            <person name="Safronova V."/>
            <person name="Guro P."/>
            <person name="Sazanova A."/>
            <person name="Kuznetsova I."/>
            <person name="Belimov A."/>
            <person name="Yakubov V."/>
            <person name="Chirak E."/>
            <person name="Afonin A."/>
            <person name="Gogolev Y."/>
            <person name="Andronov E."/>
            <person name="Tikhonovich I."/>
        </authorList>
    </citation>
    <scope>NUCLEOTIDE SEQUENCE [LARGE SCALE GENOMIC DNA]</scope>
    <source>
        <strain evidence="3">RCAM0610</strain>
    </source>
</reference>
<evidence type="ECO:0000313" key="2">
    <source>
        <dbReference type="EMBL" id="QND41537.1"/>
    </source>
</evidence>
<feature type="region of interest" description="Disordered" evidence="1">
    <location>
        <begin position="1"/>
        <end position="31"/>
    </location>
</feature>
<dbReference type="AlphaFoldDB" id="A0A7G6RH05"/>